<dbReference type="FunFam" id="2.60.120.380:FF:000001">
    <property type="entry name" value="Calpain-1 catalytic subunit"/>
    <property type="match status" value="1"/>
</dbReference>
<feature type="region of interest" description="Disordered" evidence="10">
    <location>
        <begin position="222"/>
        <end position="243"/>
    </location>
</feature>
<keyword evidence="2" id="KW-0645">Protease</keyword>
<name>A0ABD2QD34_9PLAT</name>
<evidence type="ECO:0000256" key="4">
    <source>
        <dbReference type="ARBA" id="ARBA00022737"/>
    </source>
</evidence>
<evidence type="ECO:0000256" key="3">
    <source>
        <dbReference type="ARBA" id="ARBA00022723"/>
    </source>
</evidence>
<keyword evidence="5" id="KW-0378">Hydrolase</keyword>
<comment type="caution">
    <text evidence="9">Lacks conserved residue(s) required for the propagation of feature annotation.</text>
</comment>
<dbReference type="GO" id="GO:0008234">
    <property type="term" value="F:cysteine-type peptidase activity"/>
    <property type="evidence" value="ECO:0007669"/>
    <property type="project" value="UniProtKB-KW"/>
</dbReference>
<dbReference type="InterPro" id="IPR033883">
    <property type="entry name" value="C2_III"/>
</dbReference>
<dbReference type="SMART" id="SM00720">
    <property type="entry name" value="calpain_III"/>
    <property type="match status" value="1"/>
</dbReference>
<keyword evidence="4" id="KW-0677">Repeat</keyword>
<dbReference type="PROSITE" id="PS50222">
    <property type="entry name" value="EF_HAND_2"/>
    <property type="match status" value="1"/>
</dbReference>
<protein>
    <submittedName>
        <fullName evidence="13">Calpain 2, (M II) large subunit</fullName>
    </submittedName>
</protein>
<sequence length="590" mass="67454">MHENLFNQIAGKVVPPGQNFQPESSESFPYVGMFWFRLWHFGDWIDIVVDDRLPTKNGRLVFLHSTDRVEFWSALIEKAYAKLVGSYEALRGGSTAEAMEDFTGGLTEMVELGKKAPSNLFDIMDRAHARCSLMACSIDAAPDEIEAEGPFGLIMGHAYSITDVKLIRDCAPNTKIRMIRLRNPWGNEREWVGPWSDKSDEWNRISPEERRRIGLTFDNDESDTLSAVSQREGGSKQGGAKRRWEMSKHEGEWLRNATAGGCRNNIETFHMNPQYHVTVDDPDETDERHMGTLIIGLMQKEMREQRREPYTIGYSIYNLPDSYKRGTLLNQQFFRTHASAARSPVFINMREVCGRHELRPGDYVIIPSTFSPNEEAKFMLRIFSEKACLSQELDDVTHIGDASLPGQPLVSIQDEDSVLRLKSAFKVIAGPTGDISAEELRDILNEAFKDFPFHGFSMETARSMIALMDEFKRLWVELRLWKTIFKKFDHDHSGTLNAFELRTVMSNIGFHVSNDIYKAIACRYANRNGQILFDDYVLLLVRLMTVFETFKAQDRLPDGRAVFEAEDVSSDLSIYSPFSQVYSLCDIHLI</sequence>
<dbReference type="GO" id="GO:0006508">
    <property type="term" value="P:proteolysis"/>
    <property type="evidence" value="ECO:0007669"/>
    <property type="project" value="UniProtKB-KW"/>
</dbReference>
<dbReference type="InterPro" id="IPR022684">
    <property type="entry name" value="Calpain_cysteine_protease"/>
</dbReference>
<proteinExistence type="inferred from homology"/>
<dbReference type="InterPro" id="IPR018247">
    <property type="entry name" value="EF_Hand_1_Ca_BS"/>
</dbReference>
<dbReference type="InterPro" id="IPR002048">
    <property type="entry name" value="EF_hand_dom"/>
</dbReference>
<keyword evidence="14" id="KW-1185">Reference proteome</keyword>
<dbReference type="Gene3D" id="2.60.120.380">
    <property type="match status" value="1"/>
</dbReference>
<dbReference type="SUPFAM" id="SSF54001">
    <property type="entry name" value="Cysteine proteinases"/>
    <property type="match status" value="1"/>
</dbReference>
<evidence type="ECO:0000259" key="11">
    <source>
        <dbReference type="PROSITE" id="PS50203"/>
    </source>
</evidence>
<comment type="caution">
    <text evidence="13">The sequence shown here is derived from an EMBL/GenBank/DDBJ whole genome shotgun (WGS) entry which is preliminary data.</text>
</comment>
<evidence type="ECO:0000256" key="8">
    <source>
        <dbReference type="PIRSR" id="PIRSR622684-1"/>
    </source>
</evidence>
<keyword evidence="3" id="KW-0479">Metal-binding</keyword>
<keyword evidence="7" id="KW-0106">Calcium</keyword>
<evidence type="ECO:0000256" key="2">
    <source>
        <dbReference type="ARBA" id="ARBA00022670"/>
    </source>
</evidence>
<dbReference type="GO" id="GO:0046872">
    <property type="term" value="F:metal ion binding"/>
    <property type="evidence" value="ECO:0007669"/>
    <property type="project" value="UniProtKB-KW"/>
</dbReference>
<dbReference type="SUPFAM" id="SSF47473">
    <property type="entry name" value="EF-hand"/>
    <property type="match status" value="1"/>
</dbReference>
<evidence type="ECO:0000256" key="9">
    <source>
        <dbReference type="PROSITE-ProRule" id="PRU00239"/>
    </source>
</evidence>
<feature type="active site" evidence="8">
    <location>
        <position position="157"/>
    </location>
</feature>
<dbReference type="SMART" id="SM00230">
    <property type="entry name" value="CysPc"/>
    <property type="match status" value="1"/>
</dbReference>
<dbReference type="Gene3D" id="3.90.70.10">
    <property type="entry name" value="Cysteine proteinases"/>
    <property type="match status" value="1"/>
</dbReference>
<gene>
    <name evidence="13" type="primary">CAPN9_10</name>
    <name evidence="13" type="ORF">Ciccas_003901</name>
</gene>
<dbReference type="InterPro" id="IPR011992">
    <property type="entry name" value="EF-hand-dom_pair"/>
</dbReference>
<dbReference type="PRINTS" id="PR00704">
    <property type="entry name" value="CALPAIN"/>
</dbReference>
<evidence type="ECO:0000256" key="5">
    <source>
        <dbReference type="ARBA" id="ARBA00022801"/>
    </source>
</evidence>
<dbReference type="Gene3D" id="1.10.238.10">
    <property type="entry name" value="EF-hand"/>
    <property type="match status" value="1"/>
</dbReference>
<accession>A0ABD2QD34</accession>
<dbReference type="EMBL" id="JBJKFK010000381">
    <property type="protein sequence ID" value="KAL3317448.1"/>
    <property type="molecule type" value="Genomic_DNA"/>
</dbReference>
<dbReference type="InterPro" id="IPR036213">
    <property type="entry name" value="Calpain_III_sf"/>
</dbReference>
<keyword evidence="6" id="KW-0788">Thiol protease</keyword>
<comment type="similarity">
    <text evidence="1">Belongs to the peptidase C2 family.</text>
</comment>
<dbReference type="CDD" id="cd00044">
    <property type="entry name" value="CysPc"/>
    <property type="match status" value="1"/>
</dbReference>
<dbReference type="InterPro" id="IPR022683">
    <property type="entry name" value="Calpain_III"/>
</dbReference>
<dbReference type="InterPro" id="IPR022682">
    <property type="entry name" value="Calpain_domain_III"/>
</dbReference>
<dbReference type="CDD" id="cd00214">
    <property type="entry name" value="Calpain_III"/>
    <property type="match status" value="1"/>
</dbReference>
<dbReference type="Proteomes" id="UP001626550">
    <property type="component" value="Unassembled WGS sequence"/>
</dbReference>
<organism evidence="13 14">
    <name type="scientific">Cichlidogyrus casuarinus</name>
    <dbReference type="NCBI Taxonomy" id="1844966"/>
    <lineage>
        <taxon>Eukaryota</taxon>
        <taxon>Metazoa</taxon>
        <taxon>Spiralia</taxon>
        <taxon>Lophotrochozoa</taxon>
        <taxon>Platyhelminthes</taxon>
        <taxon>Monogenea</taxon>
        <taxon>Monopisthocotylea</taxon>
        <taxon>Dactylogyridea</taxon>
        <taxon>Ancyrocephalidae</taxon>
        <taxon>Cichlidogyrus</taxon>
    </lineage>
</organism>
<dbReference type="PANTHER" id="PTHR10183:SF433">
    <property type="entry name" value="CALPAIN-A-RELATED"/>
    <property type="match status" value="1"/>
</dbReference>
<dbReference type="Pfam" id="PF00648">
    <property type="entry name" value="Peptidase_C2"/>
    <property type="match status" value="1"/>
</dbReference>
<dbReference type="PANTHER" id="PTHR10183">
    <property type="entry name" value="CALPAIN"/>
    <property type="match status" value="1"/>
</dbReference>
<evidence type="ECO:0000259" key="12">
    <source>
        <dbReference type="PROSITE" id="PS50222"/>
    </source>
</evidence>
<dbReference type="InterPro" id="IPR038765">
    <property type="entry name" value="Papain-like_cys_pep_sf"/>
</dbReference>
<dbReference type="PROSITE" id="PS00018">
    <property type="entry name" value="EF_HAND_1"/>
    <property type="match status" value="1"/>
</dbReference>
<feature type="active site" evidence="8">
    <location>
        <position position="183"/>
    </location>
</feature>
<reference evidence="13 14" key="1">
    <citation type="submission" date="2024-11" db="EMBL/GenBank/DDBJ databases">
        <title>Adaptive evolution of stress response genes in parasites aligns with host niche diversity.</title>
        <authorList>
            <person name="Hahn C."/>
            <person name="Resl P."/>
        </authorList>
    </citation>
    <scope>NUCLEOTIDE SEQUENCE [LARGE SCALE GENOMIC DNA]</scope>
    <source>
        <strain evidence="13">EGGRZ-B1_66</strain>
        <tissue evidence="13">Body</tissue>
    </source>
</reference>
<evidence type="ECO:0000313" key="13">
    <source>
        <dbReference type="EMBL" id="KAL3317448.1"/>
    </source>
</evidence>
<evidence type="ECO:0000256" key="10">
    <source>
        <dbReference type="SAM" id="MobiDB-lite"/>
    </source>
</evidence>
<evidence type="ECO:0000256" key="1">
    <source>
        <dbReference type="ARBA" id="ARBA00007623"/>
    </source>
</evidence>
<dbReference type="AlphaFoldDB" id="A0ABD2QD34"/>
<dbReference type="CDD" id="cd16196">
    <property type="entry name" value="EFh_PEF_CalpA_B"/>
    <property type="match status" value="1"/>
</dbReference>
<feature type="domain" description="EF-hand" evidence="12">
    <location>
        <begin position="476"/>
        <end position="511"/>
    </location>
</feature>
<feature type="domain" description="Calpain catalytic" evidence="11">
    <location>
        <begin position="1"/>
        <end position="220"/>
    </location>
</feature>
<dbReference type="PROSITE" id="PS50203">
    <property type="entry name" value="CALPAIN_CAT"/>
    <property type="match status" value="1"/>
</dbReference>
<evidence type="ECO:0000256" key="7">
    <source>
        <dbReference type="ARBA" id="ARBA00022837"/>
    </source>
</evidence>
<evidence type="ECO:0000256" key="6">
    <source>
        <dbReference type="ARBA" id="ARBA00022807"/>
    </source>
</evidence>
<dbReference type="Pfam" id="PF01067">
    <property type="entry name" value="Calpain_III"/>
    <property type="match status" value="1"/>
</dbReference>
<dbReference type="InterPro" id="IPR001300">
    <property type="entry name" value="Peptidase_C2_calpain_cat"/>
</dbReference>
<evidence type="ECO:0000313" key="14">
    <source>
        <dbReference type="Proteomes" id="UP001626550"/>
    </source>
</evidence>
<dbReference type="SUPFAM" id="SSF49758">
    <property type="entry name" value="Calpain large subunit, middle domain (domain III)"/>
    <property type="match status" value="1"/>
</dbReference>